<keyword evidence="1" id="KW-0812">Transmembrane</keyword>
<dbReference type="Proteomes" id="UP001225644">
    <property type="component" value="Unassembled WGS sequence"/>
</dbReference>
<dbReference type="SUPFAM" id="SSF53335">
    <property type="entry name" value="S-adenosyl-L-methionine-dependent methyltransferases"/>
    <property type="match status" value="1"/>
</dbReference>
<name>A0ABU0B7W4_9FIRM</name>
<comment type="caution">
    <text evidence="3">The sequence shown here is derived from an EMBL/GenBank/DDBJ whole genome shotgun (WGS) entry which is preliminary data.</text>
</comment>
<sequence>MRRHLPGGSRVLDVGCGDGWLAEALPGYEWHGVEPDSVLREKALAKGIRAEPGRAGELPFPDGHFDTVCLFDVLEHLPEEGPALHEVRRVLRPGGLLFVSVPLHPELWSEHDERCGHYRRYRKGEVVGFLKKYGFCVLERRFFLSLFLPLAFLVRWVFSGGSAGMQLPGWMEGVVYRVAVFDAKLRLPFGLTEVIVACWATPAI</sequence>
<evidence type="ECO:0000256" key="1">
    <source>
        <dbReference type="SAM" id="Phobius"/>
    </source>
</evidence>
<gene>
    <name evidence="3" type="ORF">J2Z49_002641</name>
</gene>
<dbReference type="InterPro" id="IPR013216">
    <property type="entry name" value="Methyltransf_11"/>
</dbReference>
<organism evidence="3 4">
    <name type="scientific">Desulfofundulus luciae</name>
    <dbReference type="NCBI Taxonomy" id="74702"/>
    <lineage>
        <taxon>Bacteria</taxon>
        <taxon>Bacillati</taxon>
        <taxon>Bacillota</taxon>
        <taxon>Clostridia</taxon>
        <taxon>Eubacteriales</taxon>
        <taxon>Peptococcaceae</taxon>
        <taxon>Desulfofundulus</taxon>
    </lineage>
</organism>
<accession>A0ABU0B7W4</accession>
<keyword evidence="3" id="KW-0808">Transferase</keyword>
<keyword evidence="4" id="KW-1185">Reference proteome</keyword>
<protein>
    <submittedName>
        <fullName evidence="3">SAM-dependent methyltransferase</fullName>
    </submittedName>
</protein>
<evidence type="ECO:0000313" key="4">
    <source>
        <dbReference type="Proteomes" id="UP001225644"/>
    </source>
</evidence>
<dbReference type="RefSeq" id="WP_307403356.1">
    <property type="nucleotide sequence ID" value="NZ_JAUSUX010000028.1"/>
</dbReference>
<dbReference type="Pfam" id="PF08241">
    <property type="entry name" value="Methyltransf_11"/>
    <property type="match status" value="1"/>
</dbReference>
<dbReference type="Gene3D" id="3.40.50.150">
    <property type="entry name" value="Vaccinia Virus protein VP39"/>
    <property type="match status" value="1"/>
</dbReference>
<dbReference type="PANTHER" id="PTHR43464">
    <property type="entry name" value="METHYLTRANSFERASE"/>
    <property type="match status" value="1"/>
</dbReference>
<reference evidence="3 4" key="1">
    <citation type="submission" date="2023-07" db="EMBL/GenBank/DDBJ databases">
        <title>Genomic Encyclopedia of Type Strains, Phase IV (KMG-IV): sequencing the most valuable type-strain genomes for metagenomic binning, comparative biology and taxonomic classification.</title>
        <authorList>
            <person name="Goeker M."/>
        </authorList>
    </citation>
    <scope>NUCLEOTIDE SEQUENCE [LARGE SCALE GENOMIC DNA]</scope>
    <source>
        <strain evidence="3 4">DSM 12396</strain>
    </source>
</reference>
<dbReference type="PANTHER" id="PTHR43464:SF83">
    <property type="entry name" value="MALONYL-[ACYL-CARRIER PROTEIN] O-METHYLTRANSFERASE"/>
    <property type="match status" value="1"/>
</dbReference>
<dbReference type="EMBL" id="JAUSUX010000028">
    <property type="protein sequence ID" value="MDQ0287513.1"/>
    <property type="molecule type" value="Genomic_DNA"/>
</dbReference>
<feature type="domain" description="Methyltransferase type 11" evidence="2">
    <location>
        <begin position="12"/>
        <end position="99"/>
    </location>
</feature>
<keyword evidence="1" id="KW-1133">Transmembrane helix</keyword>
<dbReference type="CDD" id="cd02440">
    <property type="entry name" value="AdoMet_MTases"/>
    <property type="match status" value="1"/>
</dbReference>
<dbReference type="GO" id="GO:0008168">
    <property type="term" value="F:methyltransferase activity"/>
    <property type="evidence" value="ECO:0007669"/>
    <property type="project" value="UniProtKB-KW"/>
</dbReference>
<feature type="transmembrane region" description="Helical" evidence="1">
    <location>
        <begin position="141"/>
        <end position="158"/>
    </location>
</feature>
<evidence type="ECO:0000259" key="2">
    <source>
        <dbReference type="Pfam" id="PF08241"/>
    </source>
</evidence>
<dbReference type="GO" id="GO:0032259">
    <property type="term" value="P:methylation"/>
    <property type="evidence" value="ECO:0007669"/>
    <property type="project" value="UniProtKB-KW"/>
</dbReference>
<keyword evidence="3" id="KW-0489">Methyltransferase</keyword>
<proteinExistence type="predicted"/>
<keyword evidence="1" id="KW-0472">Membrane</keyword>
<evidence type="ECO:0000313" key="3">
    <source>
        <dbReference type="EMBL" id="MDQ0287513.1"/>
    </source>
</evidence>
<dbReference type="InterPro" id="IPR029063">
    <property type="entry name" value="SAM-dependent_MTases_sf"/>
</dbReference>